<reference evidence="1 4" key="2">
    <citation type="submission" date="2019-07" db="EMBL/GenBank/DDBJ databases">
        <title>Whole genome shotgun sequence of Myxococcus fulvus NBRC 100333.</title>
        <authorList>
            <person name="Hosoyama A."/>
            <person name="Uohara A."/>
            <person name="Ohji S."/>
            <person name="Ichikawa N."/>
        </authorList>
    </citation>
    <scope>NUCLEOTIDE SEQUENCE [LARGE SCALE GENOMIC DNA]</scope>
    <source>
        <strain evidence="1 4">NBRC 100333</strain>
    </source>
</reference>
<evidence type="ECO:0000313" key="2">
    <source>
        <dbReference type="EMBL" id="SEU29477.1"/>
    </source>
</evidence>
<evidence type="ECO:0000313" key="4">
    <source>
        <dbReference type="Proteomes" id="UP000321514"/>
    </source>
</evidence>
<proteinExistence type="predicted"/>
<accession>A0A511T3N1</accession>
<dbReference type="RefSeq" id="WP_074957250.1">
    <property type="nucleotide sequence ID" value="NZ_BJXR01000030.1"/>
</dbReference>
<dbReference type="Proteomes" id="UP000321514">
    <property type="component" value="Unassembled WGS sequence"/>
</dbReference>
<dbReference type="EMBL" id="FOIB01000008">
    <property type="protein sequence ID" value="SEU29477.1"/>
    <property type="molecule type" value="Genomic_DNA"/>
</dbReference>
<protein>
    <submittedName>
        <fullName evidence="1">Uncharacterized protein</fullName>
    </submittedName>
</protein>
<sequence length="220" mass="24361">MTEPADTSLPLPVFRPEEQVCGNCKLWSPHSVDERRGWVGPCRLQSSRGMFPPSAPVCDKYAPRGTAVAPAAQSPSRERAARSVAPVVIRRRVADPNEVIDLDGLNMTREELMDIFREASGLTEAPPLAGKWEGGTVRLVPGNPELQAKDLPIDNLFHKVVMVRDRLRVLEQKLNAHPKLSDAEKVEMQSYITRVYGSLTSFNVLFKDKGDQFVGAKGDE</sequence>
<gene>
    <name evidence="1" type="ORF">MFU01_38080</name>
    <name evidence="2" type="ORF">SAMN05443572_108188</name>
</gene>
<evidence type="ECO:0000313" key="1">
    <source>
        <dbReference type="EMBL" id="GEN08771.1"/>
    </source>
</evidence>
<name>A0A511T3N1_MYXFU</name>
<dbReference type="AlphaFoldDB" id="A0A511T3N1"/>
<dbReference type="Proteomes" id="UP000183760">
    <property type="component" value="Unassembled WGS sequence"/>
</dbReference>
<dbReference type="OrthoDB" id="1117601at2"/>
<reference evidence="2 3" key="1">
    <citation type="submission" date="2016-10" db="EMBL/GenBank/DDBJ databases">
        <authorList>
            <person name="Varghese N."/>
            <person name="Submissions S."/>
        </authorList>
    </citation>
    <scope>NUCLEOTIDE SEQUENCE [LARGE SCALE GENOMIC DNA]</scope>
    <source>
        <strain evidence="2 3">DSM 16525</strain>
    </source>
</reference>
<evidence type="ECO:0000313" key="3">
    <source>
        <dbReference type="Proteomes" id="UP000183760"/>
    </source>
</evidence>
<organism evidence="1 4">
    <name type="scientific">Myxococcus fulvus</name>
    <dbReference type="NCBI Taxonomy" id="33"/>
    <lineage>
        <taxon>Bacteria</taxon>
        <taxon>Pseudomonadati</taxon>
        <taxon>Myxococcota</taxon>
        <taxon>Myxococcia</taxon>
        <taxon>Myxococcales</taxon>
        <taxon>Cystobacterineae</taxon>
        <taxon>Myxococcaceae</taxon>
        <taxon>Myxococcus</taxon>
    </lineage>
</organism>
<comment type="caution">
    <text evidence="1">The sequence shown here is derived from an EMBL/GenBank/DDBJ whole genome shotgun (WGS) entry which is preliminary data.</text>
</comment>
<dbReference type="EMBL" id="BJXR01000030">
    <property type="protein sequence ID" value="GEN08771.1"/>
    <property type="molecule type" value="Genomic_DNA"/>
</dbReference>
<dbReference type="STRING" id="1334629.MFUL124B02_15790"/>
<keyword evidence="3" id="KW-1185">Reference proteome</keyword>